<dbReference type="InterPro" id="IPR056774">
    <property type="entry name" value="FdhE_N"/>
</dbReference>
<dbReference type="SUPFAM" id="SSF144020">
    <property type="entry name" value="FdhE-like"/>
    <property type="match status" value="1"/>
</dbReference>
<dbReference type="NCBIfam" id="NF002925">
    <property type="entry name" value="PRK03564.1"/>
    <property type="match status" value="1"/>
</dbReference>
<name>Q65UB0_MANSM</name>
<dbReference type="InterPro" id="IPR024064">
    <property type="entry name" value="FdhE-like_sf"/>
</dbReference>
<dbReference type="Pfam" id="PF24859">
    <property type="entry name" value="FdhE_central"/>
    <property type="match status" value="1"/>
</dbReference>
<dbReference type="HAMAP" id="MF_00611">
    <property type="entry name" value="FdeH"/>
    <property type="match status" value="1"/>
</dbReference>
<accession>Q65UB0</accession>
<evidence type="ECO:0000256" key="4">
    <source>
        <dbReference type="HAMAP-Rule" id="MF_00611"/>
    </source>
</evidence>
<evidence type="ECO:0000259" key="5">
    <source>
        <dbReference type="Pfam" id="PF04216"/>
    </source>
</evidence>
<dbReference type="InterPro" id="IPR056797">
    <property type="entry name" value="FdhE_central"/>
</dbReference>
<evidence type="ECO:0000256" key="2">
    <source>
        <dbReference type="ARBA" id="ARBA00022490"/>
    </source>
</evidence>
<dbReference type="PANTHER" id="PTHR37689:SF1">
    <property type="entry name" value="PROTEIN FDHE"/>
    <property type="match status" value="1"/>
</dbReference>
<dbReference type="PIRSF" id="PIRSF018296">
    <property type="entry name" value="Format_dh_formtn"/>
    <property type="match status" value="1"/>
</dbReference>
<evidence type="ECO:0000256" key="1">
    <source>
        <dbReference type="ARBA" id="ARBA00004496"/>
    </source>
</evidence>
<dbReference type="Pfam" id="PF04216">
    <property type="entry name" value="FdhE_N"/>
    <property type="match status" value="1"/>
</dbReference>
<dbReference type="CDD" id="cd16341">
    <property type="entry name" value="FdhE"/>
    <property type="match status" value="1"/>
</dbReference>
<dbReference type="Gene3D" id="3.90.1670.10">
    <property type="entry name" value="FdhE-like domain"/>
    <property type="match status" value="1"/>
</dbReference>
<feature type="domain" description="FdhE N-terminal" evidence="5">
    <location>
        <begin position="41"/>
        <end position="203"/>
    </location>
</feature>
<dbReference type="EMBL" id="AE016827">
    <property type="protein sequence ID" value="AAU37450.1"/>
    <property type="molecule type" value="Genomic_DNA"/>
</dbReference>
<dbReference type="PANTHER" id="PTHR37689">
    <property type="entry name" value="PROTEIN FDHE"/>
    <property type="match status" value="1"/>
</dbReference>
<dbReference type="GO" id="GO:0005829">
    <property type="term" value="C:cytosol"/>
    <property type="evidence" value="ECO:0007669"/>
    <property type="project" value="TreeGrafter"/>
</dbReference>
<dbReference type="InterPro" id="IPR056796">
    <property type="entry name" value="FdhE_C"/>
</dbReference>
<gene>
    <name evidence="4 8" type="primary">fdhE</name>
    <name evidence="8" type="ordered locus">MS0843</name>
</gene>
<dbReference type="AlphaFoldDB" id="Q65UB0"/>
<evidence type="ECO:0000313" key="9">
    <source>
        <dbReference type="Proteomes" id="UP000000607"/>
    </source>
</evidence>
<comment type="subcellular location">
    <subcellularLocation>
        <location evidence="1 4">Cytoplasm</location>
    </subcellularLocation>
</comment>
<dbReference type="STRING" id="221988.MS0843"/>
<proteinExistence type="inferred from homology"/>
<dbReference type="eggNOG" id="COG3058">
    <property type="taxonomic scope" value="Bacteria"/>
</dbReference>
<evidence type="ECO:0000259" key="7">
    <source>
        <dbReference type="Pfam" id="PF24860"/>
    </source>
</evidence>
<protein>
    <recommendedName>
        <fullName evidence="4">Protein FdhE homolog</fullName>
    </recommendedName>
</protein>
<dbReference type="Pfam" id="PF24860">
    <property type="entry name" value="FdhE_C"/>
    <property type="match status" value="1"/>
</dbReference>
<sequence>MQSSQKCGKIYRTFLLGIITMSIRILPEHEIKKTATSFEQPALLFANPQNLYERRAKRLRKLSESHPFAEYLNFAAEVSEVQLKILKMHPLPQDERLTKENFSLDNSIQPLHTKNWKRDVIWREYLAEILAQIKLKATNQITTTIDWLEKASDTEIESLADKLLAEDFSSVSSDKAVFIWAALSLYWLQLAQQIPHTTNMESGENLHVCPVCNAAPVASVVHFGAAQGLRYLHCSLCESEWNMVRAKCSNCNQAEHLEYWSIDEEMAAVRSESCGDCHSYLKILFQEKDPHVEPVADDLATIYLDIEMEEKGFARSGLNPFMFPSEEA</sequence>
<evidence type="ECO:0000313" key="8">
    <source>
        <dbReference type="EMBL" id="AAU37450.1"/>
    </source>
</evidence>
<evidence type="ECO:0000259" key="6">
    <source>
        <dbReference type="Pfam" id="PF24859"/>
    </source>
</evidence>
<evidence type="ECO:0000256" key="3">
    <source>
        <dbReference type="ARBA" id="ARBA00061033"/>
    </source>
</evidence>
<dbReference type="Proteomes" id="UP000000607">
    <property type="component" value="Chromosome"/>
</dbReference>
<dbReference type="HOGENOM" id="CLU_055275_0_0_6"/>
<keyword evidence="2 4" id="KW-0963">Cytoplasm</keyword>
<comment type="similarity">
    <text evidence="3 4">Belongs to the FdhE family.</text>
</comment>
<keyword evidence="9" id="KW-1185">Reference proteome</keyword>
<feature type="domain" description="FdhE C-terminal" evidence="7">
    <location>
        <begin position="247"/>
        <end position="322"/>
    </location>
</feature>
<reference evidence="8 9" key="1">
    <citation type="journal article" date="2004" name="Nat. Biotechnol.">
        <title>The genome sequence of the capnophilic rumen bacterium Mannheimia succiniciproducens.</title>
        <authorList>
            <person name="Hong S.H."/>
            <person name="Kim J.S."/>
            <person name="Lee S.Y."/>
            <person name="In Y.H."/>
            <person name="Choi S.S."/>
            <person name="Rih J.-K."/>
            <person name="Kim C.H."/>
            <person name="Jeong H."/>
            <person name="Hur C.G."/>
            <person name="Kim J.J."/>
        </authorList>
    </citation>
    <scope>NUCLEOTIDE SEQUENCE [LARGE SCALE GENOMIC DNA]</scope>
    <source>
        <strain evidence="9">KCTC 0769BP / MBEL55E</strain>
    </source>
</reference>
<comment type="function">
    <text evidence="4">Necessary for formate dehydrogenase activity.</text>
</comment>
<dbReference type="NCBIfam" id="TIGR01562">
    <property type="entry name" value="FdhE"/>
    <property type="match status" value="1"/>
</dbReference>
<dbReference type="KEGG" id="msu:MS0843"/>
<dbReference type="InterPro" id="IPR006452">
    <property type="entry name" value="Formate_DH_accessory"/>
</dbReference>
<dbReference type="GO" id="GO:0051604">
    <property type="term" value="P:protein maturation"/>
    <property type="evidence" value="ECO:0007669"/>
    <property type="project" value="TreeGrafter"/>
</dbReference>
<organism evidence="8 9">
    <name type="scientific">Mannheimia succiniciproducens (strain KCTC 0769BP / MBEL55E)</name>
    <dbReference type="NCBI Taxonomy" id="221988"/>
    <lineage>
        <taxon>Bacteria</taxon>
        <taxon>Pseudomonadati</taxon>
        <taxon>Pseudomonadota</taxon>
        <taxon>Gammaproteobacteria</taxon>
        <taxon>Pasteurellales</taxon>
        <taxon>Pasteurellaceae</taxon>
        <taxon>Basfia</taxon>
    </lineage>
</organism>
<dbReference type="FunFam" id="3.90.1670.10:FF:000001">
    <property type="entry name" value="Protein FdhE"/>
    <property type="match status" value="1"/>
</dbReference>
<feature type="domain" description="FdhE central" evidence="6">
    <location>
        <begin position="208"/>
        <end position="245"/>
    </location>
</feature>
<dbReference type="GO" id="GO:0008199">
    <property type="term" value="F:ferric iron binding"/>
    <property type="evidence" value="ECO:0007669"/>
    <property type="project" value="TreeGrafter"/>
</dbReference>